<dbReference type="NCBIfam" id="TIGR02532">
    <property type="entry name" value="IV_pilin_GFxxxE"/>
    <property type="match status" value="1"/>
</dbReference>
<comment type="caution">
    <text evidence="9">The sequence shown here is derived from an EMBL/GenBank/DDBJ whole genome shotgun (WGS) entry which is preliminary data.</text>
</comment>
<dbReference type="InterPro" id="IPR000983">
    <property type="entry name" value="Bac_GSPG_pilin"/>
</dbReference>
<evidence type="ECO:0000256" key="6">
    <source>
        <dbReference type="ARBA" id="ARBA00022989"/>
    </source>
</evidence>
<dbReference type="InterPro" id="IPR045584">
    <property type="entry name" value="Pilin-like"/>
</dbReference>
<proteinExistence type="predicted"/>
<keyword evidence="7 8" id="KW-0472">Membrane</keyword>
<evidence type="ECO:0000313" key="9">
    <source>
        <dbReference type="EMBL" id="NZA01334.1"/>
    </source>
</evidence>
<dbReference type="InterPro" id="IPR051621">
    <property type="entry name" value="T2SS_protein_J"/>
</dbReference>
<feature type="transmembrane region" description="Helical" evidence="8">
    <location>
        <begin position="27"/>
        <end position="48"/>
    </location>
</feature>
<dbReference type="PRINTS" id="PR00813">
    <property type="entry name" value="BCTERIALGSPG"/>
</dbReference>
<keyword evidence="3" id="KW-0488">Methylation</keyword>
<evidence type="ECO:0000256" key="1">
    <source>
        <dbReference type="ARBA" id="ARBA00004377"/>
    </source>
</evidence>
<keyword evidence="6 8" id="KW-1133">Transmembrane helix</keyword>
<dbReference type="Proteomes" id="UP000589716">
    <property type="component" value="Unassembled WGS sequence"/>
</dbReference>
<keyword evidence="10" id="KW-1185">Reference proteome</keyword>
<sequence length="249" mass="26727">MRSTCFLIATCARQTGAGARFGLKSRGFTLIEVLVALSIMAVMAALTWRGIDGMARAQAATQRYTDDVLTLQAGLTQWRADLDAMMTWPNTDGSNPAGPAGQRSLAWDGSVLRITRMLTDTPAAGLRVAAWSRRAGDGQWLRWQSAPVRSHHAWLDAWDAAARWAQNGAPPGPQPGGAQAVALLAALDWQLHYYRANAWTNPLSSASAGLGDTHALPDGVRLMITLAPGQSLAGPMVVDWVRPDFGGRR</sequence>
<keyword evidence="5 8" id="KW-0812">Transmembrane</keyword>
<dbReference type="SUPFAM" id="SSF54523">
    <property type="entry name" value="Pili subunits"/>
    <property type="match status" value="1"/>
</dbReference>
<name>A0A853IU29_9BURK</name>
<dbReference type="InterPro" id="IPR012902">
    <property type="entry name" value="N_methyl_site"/>
</dbReference>
<dbReference type="AlphaFoldDB" id="A0A853IU29"/>
<evidence type="ECO:0000313" key="10">
    <source>
        <dbReference type="Proteomes" id="UP000589716"/>
    </source>
</evidence>
<dbReference type="GO" id="GO:0015627">
    <property type="term" value="C:type II protein secretion system complex"/>
    <property type="evidence" value="ECO:0007669"/>
    <property type="project" value="InterPro"/>
</dbReference>
<dbReference type="PROSITE" id="PS00409">
    <property type="entry name" value="PROKAR_NTER_METHYL"/>
    <property type="match status" value="1"/>
</dbReference>
<reference evidence="9 10" key="1">
    <citation type="submission" date="2020-07" db="EMBL/GenBank/DDBJ databases">
        <authorList>
            <person name="Maaloum M."/>
        </authorList>
    </citation>
    <scope>NUCLEOTIDE SEQUENCE [LARGE SCALE GENOMIC DNA]</scope>
    <source>
        <strain evidence="9 10">GCS-AN-3</strain>
    </source>
</reference>
<dbReference type="GO" id="GO:0005886">
    <property type="term" value="C:plasma membrane"/>
    <property type="evidence" value="ECO:0007669"/>
    <property type="project" value="UniProtKB-SubCell"/>
</dbReference>
<dbReference type="EMBL" id="JACCKX010000001">
    <property type="protein sequence ID" value="NZA01334.1"/>
    <property type="molecule type" value="Genomic_DNA"/>
</dbReference>
<protein>
    <submittedName>
        <fullName evidence="9">Prepilin-type N-terminal cleavage/methylation domain-containing protein</fullName>
    </submittedName>
</protein>
<dbReference type="PANTHER" id="PTHR39583:SF2">
    <property type="entry name" value="TYPE II SECRETION SYSTEM PROTEIN J"/>
    <property type="match status" value="1"/>
</dbReference>
<gene>
    <name evidence="9" type="ORF">H0I39_05350</name>
</gene>
<evidence type="ECO:0000256" key="7">
    <source>
        <dbReference type="ARBA" id="ARBA00023136"/>
    </source>
</evidence>
<comment type="subcellular location">
    <subcellularLocation>
        <location evidence="1">Cell inner membrane</location>
        <topology evidence="1">Single-pass membrane protein</topology>
    </subcellularLocation>
</comment>
<evidence type="ECO:0000256" key="5">
    <source>
        <dbReference type="ARBA" id="ARBA00022692"/>
    </source>
</evidence>
<evidence type="ECO:0000256" key="8">
    <source>
        <dbReference type="SAM" id="Phobius"/>
    </source>
</evidence>
<evidence type="ECO:0000256" key="2">
    <source>
        <dbReference type="ARBA" id="ARBA00022475"/>
    </source>
</evidence>
<keyword evidence="2" id="KW-1003">Cell membrane</keyword>
<organism evidence="9 10">
    <name type="scientific">Ottowia beijingensis</name>
    <dbReference type="NCBI Taxonomy" id="1207057"/>
    <lineage>
        <taxon>Bacteria</taxon>
        <taxon>Pseudomonadati</taxon>
        <taxon>Pseudomonadota</taxon>
        <taxon>Betaproteobacteria</taxon>
        <taxon>Burkholderiales</taxon>
        <taxon>Comamonadaceae</taxon>
        <taxon>Ottowia</taxon>
    </lineage>
</organism>
<dbReference type="Pfam" id="PF07963">
    <property type="entry name" value="N_methyl"/>
    <property type="match status" value="1"/>
</dbReference>
<evidence type="ECO:0000256" key="4">
    <source>
        <dbReference type="ARBA" id="ARBA00022519"/>
    </source>
</evidence>
<dbReference type="GO" id="GO:0015628">
    <property type="term" value="P:protein secretion by the type II secretion system"/>
    <property type="evidence" value="ECO:0007669"/>
    <property type="project" value="InterPro"/>
</dbReference>
<accession>A0A853IU29</accession>
<keyword evidence="4" id="KW-0997">Cell inner membrane</keyword>
<dbReference type="PANTHER" id="PTHR39583">
    <property type="entry name" value="TYPE II SECRETION SYSTEM PROTEIN J-RELATED"/>
    <property type="match status" value="1"/>
</dbReference>
<evidence type="ECO:0000256" key="3">
    <source>
        <dbReference type="ARBA" id="ARBA00022481"/>
    </source>
</evidence>